<proteinExistence type="predicted"/>
<dbReference type="EMBL" id="KQ474077">
    <property type="protein sequence ID" value="KPV76089.1"/>
    <property type="molecule type" value="Genomic_DNA"/>
</dbReference>
<evidence type="ECO:0000313" key="2">
    <source>
        <dbReference type="EMBL" id="KPV76089.1"/>
    </source>
</evidence>
<feature type="compositionally biased region" description="Basic and acidic residues" evidence="1">
    <location>
        <begin position="176"/>
        <end position="185"/>
    </location>
</feature>
<dbReference type="RefSeq" id="XP_018272138.1">
    <property type="nucleotide sequence ID" value="XM_018414236.1"/>
</dbReference>
<name>A0A194S6B7_RHOGW</name>
<evidence type="ECO:0000313" key="3">
    <source>
        <dbReference type="Proteomes" id="UP000053890"/>
    </source>
</evidence>
<dbReference type="OMA" id="SNATHHN"/>
<feature type="region of interest" description="Disordered" evidence="1">
    <location>
        <begin position="152"/>
        <end position="230"/>
    </location>
</feature>
<protein>
    <submittedName>
        <fullName evidence="2">Uncharacterized protein</fullName>
    </submittedName>
</protein>
<keyword evidence="3" id="KW-1185">Reference proteome</keyword>
<dbReference type="AlphaFoldDB" id="A0A194S6B7"/>
<dbReference type="GeneID" id="28974684"/>
<dbReference type="Proteomes" id="UP000053890">
    <property type="component" value="Unassembled WGS sequence"/>
</dbReference>
<feature type="compositionally biased region" description="Basic and acidic residues" evidence="1">
    <location>
        <begin position="155"/>
        <end position="166"/>
    </location>
</feature>
<feature type="compositionally biased region" description="Low complexity" evidence="1">
    <location>
        <begin position="45"/>
        <end position="57"/>
    </location>
</feature>
<dbReference type="OrthoDB" id="10653662at2759"/>
<feature type="region of interest" description="Disordered" evidence="1">
    <location>
        <begin position="1"/>
        <end position="138"/>
    </location>
</feature>
<reference evidence="2 3" key="1">
    <citation type="journal article" date="2015" name="Front. Microbiol.">
        <title>Genome sequence of the plant growth promoting endophytic yeast Rhodotorula graminis WP1.</title>
        <authorList>
            <person name="Firrincieli A."/>
            <person name="Otillar R."/>
            <person name="Salamov A."/>
            <person name="Schmutz J."/>
            <person name="Khan Z."/>
            <person name="Redman R.S."/>
            <person name="Fleck N.D."/>
            <person name="Lindquist E."/>
            <person name="Grigoriev I.V."/>
            <person name="Doty S.L."/>
        </authorList>
    </citation>
    <scope>NUCLEOTIDE SEQUENCE [LARGE SCALE GENOMIC DNA]</scope>
    <source>
        <strain evidence="2 3">WP1</strain>
    </source>
</reference>
<sequence length="230" mass="23497">MAPAAASKKPRASTDKPYRRGVTLGKAMRRGKLDKGGAAGGGPQQDGKATRTSAAGAKGKGKVRAPAPRAADEPQSDEGDVEQLGGEEDGEGARGAAGLEGDSEDDEPASEPSQAATNKRRVPRKAGGTGKKHKVFVEEKSDLLSLAASIGGQAEAKKQERLEKAKNKPVAPVKKAGKEPSEAKQKQLAAARAIVAARSKANKESKKAAAAPKPAAPAPVEGGRKKVSFA</sequence>
<gene>
    <name evidence="2" type="ORF">RHOBADRAFT_43527</name>
</gene>
<feature type="compositionally biased region" description="Acidic residues" evidence="1">
    <location>
        <begin position="74"/>
        <end position="90"/>
    </location>
</feature>
<feature type="compositionally biased region" description="Low complexity" evidence="1">
    <location>
        <begin position="189"/>
        <end position="199"/>
    </location>
</feature>
<evidence type="ECO:0000256" key="1">
    <source>
        <dbReference type="SAM" id="MobiDB-lite"/>
    </source>
</evidence>
<accession>A0A194S6B7</accession>
<organism evidence="2 3">
    <name type="scientific">Rhodotorula graminis (strain WP1)</name>
    <dbReference type="NCBI Taxonomy" id="578459"/>
    <lineage>
        <taxon>Eukaryota</taxon>
        <taxon>Fungi</taxon>
        <taxon>Dikarya</taxon>
        <taxon>Basidiomycota</taxon>
        <taxon>Pucciniomycotina</taxon>
        <taxon>Microbotryomycetes</taxon>
        <taxon>Sporidiobolales</taxon>
        <taxon>Sporidiobolaceae</taxon>
        <taxon>Rhodotorula</taxon>
    </lineage>
</organism>
<feature type="compositionally biased region" description="Basic residues" evidence="1">
    <location>
        <begin position="118"/>
        <end position="134"/>
    </location>
</feature>